<evidence type="ECO:0000256" key="1">
    <source>
        <dbReference type="ARBA" id="ARBA00008020"/>
    </source>
</evidence>
<dbReference type="SUPFAM" id="SSF52029">
    <property type="entry name" value="GroEL apical domain-like"/>
    <property type="match status" value="1"/>
</dbReference>
<evidence type="ECO:0000256" key="4">
    <source>
        <dbReference type="ARBA" id="ARBA00023186"/>
    </source>
</evidence>
<evidence type="ECO:0000256" key="5">
    <source>
        <dbReference type="RuleBase" id="RU004187"/>
    </source>
</evidence>
<dbReference type="InterPro" id="IPR027410">
    <property type="entry name" value="TCP-1-like_intermed_sf"/>
</dbReference>
<keyword evidence="7" id="KW-1185">Reference proteome</keyword>
<evidence type="ECO:0000313" key="6">
    <source>
        <dbReference type="EMBL" id="RCU46408.1"/>
    </source>
</evidence>
<dbReference type="GO" id="GO:0140662">
    <property type="term" value="F:ATP-dependent protein folding chaperone"/>
    <property type="evidence" value="ECO:0007669"/>
    <property type="project" value="InterPro"/>
</dbReference>
<keyword evidence="4 5" id="KW-0143">Chaperone</keyword>
<dbReference type="Gene3D" id="1.10.560.10">
    <property type="entry name" value="GroEL-like equatorial domain"/>
    <property type="match status" value="1"/>
</dbReference>
<dbReference type="RefSeq" id="WP_114447959.1">
    <property type="nucleotide sequence ID" value="NZ_QPHM01000001.1"/>
</dbReference>
<dbReference type="InterPro" id="IPR002423">
    <property type="entry name" value="Cpn60/GroEL/TCP-1"/>
</dbReference>
<sequence>MAAQRGNDARLDNRERTDWTIRDEDAREYVRGAVDATVGLVESTYGPAGMEKLVATADLQNRDEMRRIDDAGRLFDAIDNGGGFGHPVAALFVDGVAGMRSRVHDGTTAAVLLTGALMEEGFDLVEQGLAPSSVLVGYGIARARAGDILDELARPVDATDEATLANVAATTMTTALDPTVREDLSARVASTVGRLADAGDGGWPNTDHAKVLTAPGVDTTTCDGLVLSRPADAGPNGAGVTTSLTDATVAILDREIDFEETASVLGGGEGIRLTSAAAAERYRTELDARRRDAAERLVERGVDVLVSLEKLDEGVVDAFERAGLAVVDKATYPKEDVYRLATATGGTVVSKLGDLTAGRLGRAGRVERREVGDEVWTVFEGCPGPVFTIVSGGETAEEARRREGAIADALETAATAAIDEQVVPGAGAPAAAVAAGIRAGETTVTGREQLAAAAFADAVERLPVVLARNAGHDPLAAVTDLRTAHAAEGRSSVGVSVDTGDPIDAWAAGVVEPRRVFSQAIETAGAIVEQLLTIDSVLYPNVELYGYTPRPERE</sequence>
<comment type="caution">
    <text evidence="6">The sequence shown here is derived from an EMBL/GenBank/DDBJ whole genome shotgun (WGS) entry which is preliminary data.</text>
</comment>
<dbReference type="Gene3D" id="3.30.260.10">
    <property type="entry name" value="TCP-1-like chaperonin intermediate domain"/>
    <property type="match status" value="1"/>
</dbReference>
<keyword evidence="2 5" id="KW-0547">Nucleotide-binding</keyword>
<dbReference type="InterPro" id="IPR027409">
    <property type="entry name" value="GroEL-like_apical_dom_sf"/>
</dbReference>
<dbReference type="PRINTS" id="PR00304">
    <property type="entry name" value="TCOMPLEXTCP1"/>
</dbReference>
<dbReference type="AlphaFoldDB" id="A0A368N759"/>
<comment type="similarity">
    <text evidence="1 5">Belongs to the TCP-1 chaperonin family.</text>
</comment>
<dbReference type="InterPro" id="IPR017998">
    <property type="entry name" value="Chaperone_TCP-1"/>
</dbReference>
<keyword evidence="3 5" id="KW-0067">ATP-binding</keyword>
<name>A0A368N759_9EURY</name>
<dbReference type="Gene3D" id="3.50.7.10">
    <property type="entry name" value="GroEL"/>
    <property type="match status" value="1"/>
</dbReference>
<dbReference type="OrthoDB" id="9362at2157"/>
<evidence type="ECO:0000313" key="7">
    <source>
        <dbReference type="Proteomes" id="UP000252189"/>
    </source>
</evidence>
<dbReference type="EMBL" id="QPHM01000001">
    <property type="protein sequence ID" value="RCU46408.1"/>
    <property type="molecule type" value="Genomic_DNA"/>
</dbReference>
<dbReference type="GO" id="GO:0005524">
    <property type="term" value="F:ATP binding"/>
    <property type="evidence" value="ECO:0007669"/>
    <property type="project" value="UniProtKB-KW"/>
</dbReference>
<protein>
    <submittedName>
        <fullName evidence="6">Chaperonin subunit alpha</fullName>
    </submittedName>
</protein>
<reference evidence="6 7" key="1">
    <citation type="submission" date="2018-07" db="EMBL/GenBank/DDBJ databases">
        <title>Genome sequences of Haloplanus salinus JCM 18368T.</title>
        <authorList>
            <person name="Kim Y.B."/>
            <person name="Roh S.W."/>
        </authorList>
    </citation>
    <scope>NUCLEOTIDE SEQUENCE [LARGE SCALE GENOMIC DNA]</scope>
    <source>
        <strain evidence="6 7">JCM 18368</strain>
    </source>
</reference>
<proteinExistence type="inferred from homology"/>
<evidence type="ECO:0000256" key="2">
    <source>
        <dbReference type="ARBA" id="ARBA00022741"/>
    </source>
</evidence>
<dbReference type="PANTHER" id="PTHR11353">
    <property type="entry name" value="CHAPERONIN"/>
    <property type="match status" value="1"/>
</dbReference>
<dbReference type="InterPro" id="IPR027413">
    <property type="entry name" value="GROEL-like_equatorial_sf"/>
</dbReference>
<dbReference type="Proteomes" id="UP000252189">
    <property type="component" value="Unassembled WGS sequence"/>
</dbReference>
<gene>
    <name evidence="6" type="ORF">DU504_03240</name>
</gene>
<organism evidence="6 7">
    <name type="scientific">Haloplanus salinus</name>
    <dbReference type="NCBI Taxonomy" id="1126245"/>
    <lineage>
        <taxon>Archaea</taxon>
        <taxon>Methanobacteriati</taxon>
        <taxon>Methanobacteriota</taxon>
        <taxon>Stenosarchaea group</taxon>
        <taxon>Halobacteria</taxon>
        <taxon>Halobacteriales</taxon>
        <taxon>Haloferacaceae</taxon>
        <taxon>Haloplanus</taxon>
    </lineage>
</organism>
<dbReference type="SUPFAM" id="SSF48592">
    <property type="entry name" value="GroEL equatorial domain-like"/>
    <property type="match status" value="1"/>
</dbReference>
<evidence type="ECO:0000256" key="3">
    <source>
        <dbReference type="ARBA" id="ARBA00022840"/>
    </source>
</evidence>
<accession>A0A368N759</accession>
<dbReference type="Pfam" id="PF00118">
    <property type="entry name" value="Cpn60_TCP1"/>
    <property type="match status" value="1"/>
</dbReference>